<dbReference type="PROSITE" id="PS51186">
    <property type="entry name" value="GNAT"/>
    <property type="match status" value="1"/>
</dbReference>
<gene>
    <name evidence="2" type="ORF">DT076_09850</name>
</gene>
<feature type="domain" description="N-acetyltransferase" evidence="1">
    <location>
        <begin position="86"/>
        <end position="227"/>
    </location>
</feature>
<name>A0A367YV95_9ACTN</name>
<accession>A0A367YV95</accession>
<dbReference type="GO" id="GO:0016747">
    <property type="term" value="F:acyltransferase activity, transferring groups other than amino-acyl groups"/>
    <property type="evidence" value="ECO:0007669"/>
    <property type="project" value="InterPro"/>
</dbReference>
<dbReference type="AlphaFoldDB" id="A0A367YV95"/>
<reference evidence="2 3" key="1">
    <citation type="submission" date="2018-07" db="EMBL/GenBank/DDBJ databases">
        <title>Desertimonas flava gen. nov. sp. nov.</title>
        <authorList>
            <person name="Liu S."/>
        </authorList>
    </citation>
    <scope>NUCLEOTIDE SEQUENCE [LARGE SCALE GENOMIC DNA]</scope>
    <source>
        <strain evidence="2 3">16Sb5-5</strain>
    </source>
</reference>
<dbReference type="Gene3D" id="3.40.630.30">
    <property type="match status" value="1"/>
</dbReference>
<evidence type="ECO:0000259" key="1">
    <source>
        <dbReference type="PROSITE" id="PS51186"/>
    </source>
</evidence>
<dbReference type="EMBL" id="QOUI01000005">
    <property type="protein sequence ID" value="RCK69730.1"/>
    <property type="molecule type" value="Genomic_DNA"/>
</dbReference>
<dbReference type="SUPFAM" id="SSF55729">
    <property type="entry name" value="Acyl-CoA N-acyltransferases (Nat)"/>
    <property type="match status" value="1"/>
</dbReference>
<dbReference type="InterPro" id="IPR000182">
    <property type="entry name" value="GNAT_dom"/>
</dbReference>
<dbReference type="InterPro" id="IPR016181">
    <property type="entry name" value="Acyl_CoA_acyltransferase"/>
</dbReference>
<sequence length="227" mass="23620">MDANTEAIVRLCFARQLGLADDALEADGRVTVVRDDQVMTLRLWRTHVLVAPAPLLPALSALDAGALADPSALLSLCGTGRVVGAARLSVLDELDRHPDLERLEVDPDPDAATALEQRCPPDDVTEVGLSRMDTVFVHRAPDGTPCSGAGYAVWAGLVANLGVLSALEARRRGLARVLAGIAVNDALDAGLVPAWRVGPGNAAAERLGDALGFSPVGDQVTVELTPG</sequence>
<dbReference type="RefSeq" id="WP_114126490.1">
    <property type="nucleotide sequence ID" value="NZ_QOUI01000005.1"/>
</dbReference>
<evidence type="ECO:0000313" key="3">
    <source>
        <dbReference type="Proteomes" id="UP000252770"/>
    </source>
</evidence>
<dbReference type="Proteomes" id="UP000252770">
    <property type="component" value="Unassembled WGS sequence"/>
</dbReference>
<organism evidence="2 3">
    <name type="scientific">Desertihabitans brevis</name>
    <dbReference type="NCBI Taxonomy" id="2268447"/>
    <lineage>
        <taxon>Bacteria</taxon>
        <taxon>Bacillati</taxon>
        <taxon>Actinomycetota</taxon>
        <taxon>Actinomycetes</taxon>
        <taxon>Propionibacteriales</taxon>
        <taxon>Propionibacteriaceae</taxon>
        <taxon>Desertihabitans</taxon>
    </lineage>
</organism>
<comment type="caution">
    <text evidence="2">The sequence shown here is derived from an EMBL/GenBank/DDBJ whole genome shotgun (WGS) entry which is preliminary data.</text>
</comment>
<evidence type="ECO:0000313" key="2">
    <source>
        <dbReference type="EMBL" id="RCK69730.1"/>
    </source>
</evidence>
<keyword evidence="3" id="KW-1185">Reference proteome</keyword>
<proteinExistence type="predicted"/>
<protein>
    <recommendedName>
        <fullName evidence="1">N-acetyltransferase domain-containing protein</fullName>
    </recommendedName>
</protein>